<evidence type="ECO:0000259" key="1">
    <source>
        <dbReference type="Pfam" id="PF18857"/>
    </source>
</evidence>
<comment type="caution">
    <text evidence="2">The sequence shown here is derived from an EMBL/GenBank/DDBJ whole genome shotgun (WGS) entry which is preliminary data.</text>
</comment>
<dbReference type="Pfam" id="PF18857">
    <property type="entry name" value="LPD38"/>
    <property type="match status" value="1"/>
</dbReference>
<dbReference type="InterPro" id="IPR040561">
    <property type="entry name" value="LPD38"/>
</dbReference>
<protein>
    <recommendedName>
        <fullName evidence="1">Large polyvalent protein associated domain-containing protein</fullName>
    </recommendedName>
</protein>
<organism evidence="2">
    <name type="scientific">marine sediment metagenome</name>
    <dbReference type="NCBI Taxonomy" id="412755"/>
    <lineage>
        <taxon>unclassified sequences</taxon>
        <taxon>metagenomes</taxon>
        <taxon>ecological metagenomes</taxon>
    </lineage>
</organism>
<feature type="domain" description="Large polyvalent protein associated" evidence="1">
    <location>
        <begin position="36"/>
        <end position="187"/>
    </location>
</feature>
<accession>X0ZAD7</accession>
<sequence length="216" mass="24631">MFRAFGERPAQTTYKVAQIGALSTGLYLANYYGNPEAWASISERDKEANFNIPLGLDFKDKSGNKRHLFIKIAKDQGQRFFCTIFDGMMAKFLGHPVDGHQIWMGLKDAFPIMPTQAMPPTLDALMGYTLNKDFWTNEDIWRGPETKEFKRMEYIPGFTHPALIEAGKYTGLSPTRLGYMLQQYFTQGNIFSSLTGEGMRAVMGKLPEHYKDRTKE</sequence>
<evidence type="ECO:0000313" key="2">
    <source>
        <dbReference type="EMBL" id="GAG57373.1"/>
    </source>
</evidence>
<reference evidence="2" key="1">
    <citation type="journal article" date="2014" name="Front. Microbiol.">
        <title>High frequency of phylogenetically diverse reductive dehalogenase-homologous genes in deep subseafloor sedimentary metagenomes.</title>
        <authorList>
            <person name="Kawai M."/>
            <person name="Futagami T."/>
            <person name="Toyoda A."/>
            <person name="Takaki Y."/>
            <person name="Nishi S."/>
            <person name="Hori S."/>
            <person name="Arai W."/>
            <person name="Tsubouchi T."/>
            <person name="Morono Y."/>
            <person name="Uchiyama I."/>
            <person name="Ito T."/>
            <person name="Fujiyama A."/>
            <person name="Inagaki F."/>
            <person name="Takami H."/>
        </authorList>
    </citation>
    <scope>NUCLEOTIDE SEQUENCE</scope>
    <source>
        <strain evidence="2">Expedition CK06-06</strain>
    </source>
</reference>
<proteinExistence type="predicted"/>
<gene>
    <name evidence="2" type="ORF">S01H4_16848</name>
</gene>
<dbReference type="AlphaFoldDB" id="X0ZAD7"/>
<name>X0ZAD7_9ZZZZ</name>
<feature type="non-terminal residue" evidence="2">
    <location>
        <position position="216"/>
    </location>
</feature>
<dbReference type="EMBL" id="BART01007404">
    <property type="protein sequence ID" value="GAG57373.1"/>
    <property type="molecule type" value="Genomic_DNA"/>
</dbReference>